<gene>
    <name evidence="1" type="ORF">HPB50_003839</name>
</gene>
<dbReference type="EMBL" id="CM023489">
    <property type="protein sequence ID" value="KAH6921638.1"/>
    <property type="molecule type" value="Genomic_DNA"/>
</dbReference>
<comment type="caution">
    <text evidence="1">The sequence shown here is derived from an EMBL/GenBank/DDBJ whole genome shotgun (WGS) entry which is preliminary data.</text>
</comment>
<proteinExistence type="predicted"/>
<accession>A0ACB7RHE7</accession>
<organism evidence="1 2">
    <name type="scientific">Hyalomma asiaticum</name>
    <name type="common">Tick</name>
    <dbReference type="NCBI Taxonomy" id="266040"/>
    <lineage>
        <taxon>Eukaryota</taxon>
        <taxon>Metazoa</taxon>
        <taxon>Ecdysozoa</taxon>
        <taxon>Arthropoda</taxon>
        <taxon>Chelicerata</taxon>
        <taxon>Arachnida</taxon>
        <taxon>Acari</taxon>
        <taxon>Parasitiformes</taxon>
        <taxon>Ixodida</taxon>
        <taxon>Ixodoidea</taxon>
        <taxon>Ixodidae</taxon>
        <taxon>Hyalomminae</taxon>
        <taxon>Hyalomma</taxon>
    </lineage>
</organism>
<reference evidence="1" key="1">
    <citation type="submission" date="2020-05" db="EMBL/GenBank/DDBJ databases">
        <title>Large-scale comparative analyses of tick genomes elucidate their genetic diversity and vector capacities.</title>
        <authorList>
            <person name="Jia N."/>
            <person name="Wang J."/>
            <person name="Shi W."/>
            <person name="Du L."/>
            <person name="Sun Y."/>
            <person name="Zhan W."/>
            <person name="Jiang J."/>
            <person name="Wang Q."/>
            <person name="Zhang B."/>
            <person name="Ji P."/>
            <person name="Sakyi L.B."/>
            <person name="Cui X."/>
            <person name="Yuan T."/>
            <person name="Jiang B."/>
            <person name="Yang W."/>
            <person name="Lam T.T.-Y."/>
            <person name="Chang Q."/>
            <person name="Ding S."/>
            <person name="Wang X."/>
            <person name="Zhu J."/>
            <person name="Ruan X."/>
            <person name="Zhao L."/>
            <person name="Wei J."/>
            <person name="Que T."/>
            <person name="Du C."/>
            <person name="Cheng J."/>
            <person name="Dai P."/>
            <person name="Han X."/>
            <person name="Huang E."/>
            <person name="Gao Y."/>
            <person name="Liu J."/>
            <person name="Shao H."/>
            <person name="Ye R."/>
            <person name="Li L."/>
            <person name="Wei W."/>
            <person name="Wang X."/>
            <person name="Wang C."/>
            <person name="Yang T."/>
            <person name="Huo Q."/>
            <person name="Li W."/>
            <person name="Guo W."/>
            <person name="Chen H."/>
            <person name="Zhou L."/>
            <person name="Ni X."/>
            <person name="Tian J."/>
            <person name="Zhou Y."/>
            <person name="Sheng Y."/>
            <person name="Liu T."/>
            <person name="Pan Y."/>
            <person name="Xia L."/>
            <person name="Li J."/>
            <person name="Zhao F."/>
            <person name="Cao W."/>
        </authorList>
    </citation>
    <scope>NUCLEOTIDE SEQUENCE</scope>
    <source>
        <strain evidence="1">Hyas-2018</strain>
    </source>
</reference>
<sequence>MSDLASSPSQTRTFGVPALATFVRFSRYRQHVTVFVVALAVIVVLVAVIFGTYARGHRSSLHEPASPGSDEFCCPEDAREAARYLNTTLKPCRDFYARVCDGVIKFELWKEVVRQSELERVMITGVVPSGLRSVDATQFLIAYYKSCIKTIPHEDQFVSELALALTRETRQFLGKPDTRNTLAYAARASLWYQLPSAIEVTYEAYIPVVELSLVTTLCDTEGVPPTVSKSSADAVAELITNSSVTPDEVLQVSAHICGSVVSVGGRSAWYGTVSDIDRSVWDVDAFRSALKAAGYVLNEDTRIYVKDVPGLRSVLGFYGGTGHREMDGAKAAYLLFHSVASGTRQLYTTHDRSWRHLFQACTDSVDQIDGVWRLFMAELLTTPEKDSRLSYIFVAVRDAVYRDCHENLVSDAEDIRRLRSLFKSLSLYRTMDDSLFNVPKPTLDFAVNLLRGRAYDFRVRREQQRNGDPQNFTGTLYIYVPSAAYGMVRAGSVIPDMATLGWWLAQDMWDMVLHGRFWSPKTQAAIQRLRSCFDIDGHDTSEGVPVSFVLGLSSVLKAFSRPGWDTVIPAWSLMSMSHAEIFYTLAVYNRCPLQFSRHTASDINKALAYAGDFASAFRCPPGSPMAEKPRCSLHNLLNASQTTRN</sequence>
<name>A0ACB7RHE7_HYAAI</name>
<dbReference type="Proteomes" id="UP000821845">
    <property type="component" value="Chromosome 9"/>
</dbReference>
<keyword evidence="2" id="KW-1185">Reference proteome</keyword>
<evidence type="ECO:0000313" key="2">
    <source>
        <dbReference type="Proteomes" id="UP000821845"/>
    </source>
</evidence>
<protein>
    <submittedName>
        <fullName evidence="1">Uncharacterized protein</fullName>
    </submittedName>
</protein>
<evidence type="ECO:0000313" key="1">
    <source>
        <dbReference type="EMBL" id="KAH6921638.1"/>
    </source>
</evidence>